<feature type="region of interest" description="Disordered" evidence="1">
    <location>
        <begin position="370"/>
        <end position="408"/>
    </location>
</feature>
<dbReference type="RefSeq" id="XP_013077846.2">
    <property type="nucleotide sequence ID" value="XM_013222392.2"/>
</dbReference>
<evidence type="ECO:0000313" key="4">
    <source>
        <dbReference type="RefSeq" id="XP_013077839.2"/>
    </source>
</evidence>
<accession>A0A9U8E941</accession>
<evidence type="ECO:0000256" key="1">
    <source>
        <dbReference type="SAM" id="MobiDB-lite"/>
    </source>
</evidence>
<dbReference type="RefSeq" id="XP_055886978.1">
    <property type="nucleotide sequence ID" value="XM_056031003.1"/>
</dbReference>
<dbReference type="Proteomes" id="UP001165740">
    <property type="component" value="Chromosome 5"/>
</dbReference>
<dbReference type="KEGG" id="bgt:106063885"/>
<name>A0A9U8E941_BIOGL</name>
<evidence type="ECO:0000313" key="6">
    <source>
        <dbReference type="RefSeq" id="XP_055886978.1"/>
    </source>
</evidence>
<gene>
    <name evidence="3 4 5 6" type="primary">LOC106063885</name>
</gene>
<feature type="compositionally biased region" description="Basic and acidic residues" evidence="1">
    <location>
        <begin position="184"/>
        <end position="198"/>
    </location>
</feature>
<reference evidence="3 4" key="1">
    <citation type="submission" date="2025-04" db="UniProtKB">
        <authorList>
            <consortium name="RefSeq"/>
        </authorList>
    </citation>
    <scope>IDENTIFICATION</scope>
</reference>
<dbReference type="OrthoDB" id="6157025at2759"/>
<feature type="region of interest" description="Disordered" evidence="1">
    <location>
        <begin position="184"/>
        <end position="212"/>
    </location>
</feature>
<feature type="compositionally biased region" description="Polar residues" evidence="1">
    <location>
        <begin position="243"/>
        <end position="255"/>
    </location>
</feature>
<dbReference type="RefSeq" id="XP_013077839.2">
    <property type="nucleotide sequence ID" value="XM_013222385.2"/>
</dbReference>
<dbReference type="AlphaFoldDB" id="A0A9U8E941"/>
<feature type="region of interest" description="Disordered" evidence="1">
    <location>
        <begin position="269"/>
        <end position="306"/>
    </location>
</feature>
<organism evidence="2 5">
    <name type="scientific">Biomphalaria glabrata</name>
    <name type="common">Bloodfluke planorb</name>
    <name type="synonym">Freshwater snail</name>
    <dbReference type="NCBI Taxonomy" id="6526"/>
    <lineage>
        <taxon>Eukaryota</taxon>
        <taxon>Metazoa</taxon>
        <taxon>Spiralia</taxon>
        <taxon>Lophotrochozoa</taxon>
        <taxon>Mollusca</taxon>
        <taxon>Gastropoda</taxon>
        <taxon>Heterobranchia</taxon>
        <taxon>Euthyneura</taxon>
        <taxon>Panpulmonata</taxon>
        <taxon>Hygrophila</taxon>
        <taxon>Lymnaeoidea</taxon>
        <taxon>Planorbidae</taxon>
        <taxon>Biomphalaria</taxon>
    </lineage>
</organism>
<evidence type="ECO:0000313" key="2">
    <source>
        <dbReference type="Proteomes" id="UP001165740"/>
    </source>
</evidence>
<proteinExistence type="predicted"/>
<evidence type="ECO:0000313" key="5">
    <source>
        <dbReference type="RefSeq" id="XP_013077846.2"/>
    </source>
</evidence>
<keyword evidence="2" id="KW-1185">Reference proteome</keyword>
<dbReference type="RefSeq" id="XP_013077823.2">
    <property type="nucleotide sequence ID" value="XM_013222369.2"/>
</dbReference>
<feature type="compositionally biased region" description="Polar residues" evidence="1">
    <location>
        <begin position="199"/>
        <end position="212"/>
    </location>
</feature>
<sequence length="457" mass="50764">MNCWSANPPQTRLKVFPEGSCDFQLALEESFPLEKNCDNGEALLKRRRDGNNNSNTRKLKSRDDETLLSSLCCFRTCSSSHPKLESLHKNFNFLEESYNSTLFPGLNRMGTTCSSNAYDSRDWYNVADGCPAENVKPNRRSKKKQTHYNNEVNGVTTTPACTCTLSSEAIASVDGTSKTVSDRRSWLSAKEGSEEVHAHNQQSNRLSPSVDSSGHIKLSRVFTSGRARATSSCDVSPHRLLTRRNNSPSGRSFTFDSRTSFADALRQRSHSWSNGRYGSRPNYLKPAPSARSSMLSPPGQHKLLSPNSIQSTYKDQFFGYQKHSSSNSKVSTQEECKKKPLDVHDPSCPLHAKTFLKSPEGNTVDISVNSDTTDPCLSPVMRHRSASESHTTRPRRLLPRTPGSEGQDHVHVRWADEEDGSSLSTSVFLSSIRPRSYSYGAADSVPHRPILKKVAGL</sequence>
<dbReference type="GeneID" id="106063885"/>
<feature type="region of interest" description="Disordered" evidence="1">
    <location>
        <begin position="227"/>
        <end position="255"/>
    </location>
</feature>
<evidence type="ECO:0000313" key="3">
    <source>
        <dbReference type="RefSeq" id="XP_013077823.2"/>
    </source>
</evidence>
<protein>
    <submittedName>
        <fullName evidence="3 4">Uncharacterized protein LOC106063885</fullName>
    </submittedName>
</protein>